<feature type="repeat" description="ANK" evidence="3">
    <location>
        <begin position="249"/>
        <end position="271"/>
    </location>
</feature>
<evidence type="ECO:0000256" key="2">
    <source>
        <dbReference type="ARBA" id="ARBA00023043"/>
    </source>
</evidence>
<evidence type="ECO:0000256" key="1">
    <source>
        <dbReference type="ARBA" id="ARBA00022737"/>
    </source>
</evidence>
<dbReference type="Gene3D" id="1.25.40.20">
    <property type="entry name" value="Ankyrin repeat-containing domain"/>
    <property type="match status" value="1"/>
</dbReference>
<dbReference type="AlphaFoldDB" id="A0A0P7BDD1"/>
<keyword evidence="2 3" id="KW-0040">ANK repeat</keyword>
<evidence type="ECO:0000256" key="4">
    <source>
        <dbReference type="SAM" id="MobiDB-lite"/>
    </source>
</evidence>
<protein>
    <recommendedName>
        <fullName evidence="5">BZIP domain-containing protein</fullName>
    </recommendedName>
</protein>
<feature type="region of interest" description="Disordered" evidence="4">
    <location>
        <begin position="1"/>
        <end position="52"/>
    </location>
</feature>
<gene>
    <name evidence="6" type="ORF">AK830_g8896</name>
</gene>
<dbReference type="GO" id="GO:0003700">
    <property type="term" value="F:DNA-binding transcription factor activity"/>
    <property type="evidence" value="ECO:0007669"/>
    <property type="project" value="InterPro"/>
</dbReference>
<keyword evidence="7" id="KW-1185">Reference proteome</keyword>
<dbReference type="Pfam" id="PF12796">
    <property type="entry name" value="Ank_2"/>
    <property type="match status" value="1"/>
</dbReference>
<dbReference type="STRING" id="78410.A0A0P7BDD1"/>
<keyword evidence="1" id="KW-0677">Repeat</keyword>
<dbReference type="InterPro" id="IPR050889">
    <property type="entry name" value="Dendritic_Spine_Reg/Scaffold"/>
</dbReference>
<accession>A0A0P7BDD1</accession>
<reference evidence="6 7" key="1">
    <citation type="submission" date="2015-09" db="EMBL/GenBank/DDBJ databases">
        <title>Draft genome of a European isolate of the apple canker pathogen Neonectria ditissima.</title>
        <authorList>
            <person name="Gomez-Cortecero A."/>
            <person name="Harrison R.J."/>
            <person name="Armitage A.D."/>
        </authorList>
    </citation>
    <scope>NUCLEOTIDE SEQUENCE [LARGE SCALE GENOMIC DNA]</scope>
    <source>
        <strain evidence="6 7">R09/05</strain>
    </source>
</reference>
<evidence type="ECO:0000256" key="3">
    <source>
        <dbReference type="PROSITE-ProRule" id="PRU00023"/>
    </source>
</evidence>
<dbReference type="PROSITE" id="PS50088">
    <property type="entry name" value="ANK_REPEAT"/>
    <property type="match status" value="4"/>
</dbReference>
<feature type="compositionally biased region" description="Polar residues" evidence="4">
    <location>
        <begin position="137"/>
        <end position="146"/>
    </location>
</feature>
<feature type="region of interest" description="Disordered" evidence="4">
    <location>
        <begin position="121"/>
        <end position="159"/>
    </location>
</feature>
<evidence type="ECO:0000313" key="6">
    <source>
        <dbReference type="EMBL" id="KPM37681.1"/>
    </source>
</evidence>
<organism evidence="6 7">
    <name type="scientific">Neonectria ditissima</name>
    <dbReference type="NCBI Taxonomy" id="78410"/>
    <lineage>
        <taxon>Eukaryota</taxon>
        <taxon>Fungi</taxon>
        <taxon>Dikarya</taxon>
        <taxon>Ascomycota</taxon>
        <taxon>Pezizomycotina</taxon>
        <taxon>Sordariomycetes</taxon>
        <taxon>Hypocreomycetidae</taxon>
        <taxon>Hypocreales</taxon>
        <taxon>Nectriaceae</taxon>
        <taxon>Neonectria</taxon>
    </lineage>
</organism>
<dbReference type="EMBL" id="LKCW01000158">
    <property type="protein sequence ID" value="KPM37681.1"/>
    <property type="molecule type" value="Genomic_DNA"/>
</dbReference>
<dbReference type="Pfam" id="PF00023">
    <property type="entry name" value="Ank"/>
    <property type="match status" value="1"/>
</dbReference>
<feature type="repeat" description="ANK" evidence="3">
    <location>
        <begin position="286"/>
        <end position="312"/>
    </location>
</feature>
<feature type="repeat" description="ANK" evidence="3">
    <location>
        <begin position="216"/>
        <end position="248"/>
    </location>
</feature>
<dbReference type="InterPro" id="IPR036770">
    <property type="entry name" value="Ankyrin_rpt-contain_sf"/>
</dbReference>
<feature type="domain" description="BZIP" evidence="5">
    <location>
        <begin position="14"/>
        <end position="29"/>
    </location>
</feature>
<dbReference type="PANTHER" id="PTHR24166:SF48">
    <property type="entry name" value="PROTEIN VAPYRIN"/>
    <property type="match status" value="1"/>
</dbReference>
<feature type="compositionally biased region" description="Basic and acidic residues" evidence="4">
    <location>
        <begin position="29"/>
        <end position="52"/>
    </location>
</feature>
<dbReference type="InterPro" id="IPR002110">
    <property type="entry name" value="Ankyrin_rpt"/>
</dbReference>
<dbReference type="SMART" id="SM00248">
    <property type="entry name" value="ANK"/>
    <property type="match status" value="4"/>
</dbReference>
<dbReference type="SUPFAM" id="SSF48403">
    <property type="entry name" value="Ankyrin repeat"/>
    <property type="match status" value="1"/>
</dbReference>
<sequence length="335" mass="36802">MEAPADIPTDPAERRRLQNRVAQRKWRRKRDEQRAAAKLNVDDHPSHDLDAPRPHAILPHDPSITAYSATPDPCLLSTACQPDTLVQGNSSIGVEELNLDGIDFLGLLDSDIAIESQAAPDSTSIPHFIPHPCPPTNMGSQGNNKSQETEKQRQYPGKRKPYHHICNRAQHSMFRKPSDPEGWLSPLHIAAQQGHEGVVRALLLRSRTDPNGRDSEGRTPLMHAIIEGHSRTVAALVTRGALIGHGDPDEHNALHYAAWYGHEEVLRVLLQACAPDGPEINACGSTGWTPLHIATAWGFEAGVLMLLDFGADSSRVAPKCPHFLDPYNGERDDDS</sequence>
<evidence type="ECO:0000259" key="5">
    <source>
        <dbReference type="PROSITE" id="PS00036"/>
    </source>
</evidence>
<dbReference type="PANTHER" id="PTHR24166">
    <property type="entry name" value="ROLLING PEBBLES, ISOFORM B"/>
    <property type="match status" value="1"/>
</dbReference>
<evidence type="ECO:0000313" key="7">
    <source>
        <dbReference type="Proteomes" id="UP000050424"/>
    </source>
</evidence>
<feature type="repeat" description="ANK" evidence="3">
    <location>
        <begin position="182"/>
        <end position="215"/>
    </location>
</feature>
<dbReference type="PROSITE" id="PS50297">
    <property type="entry name" value="ANK_REP_REGION"/>
    <property type="match status" value="3"/>
</dbReference>
<dbReference type="PROSITE" id="PS00036">
    <property type="entry name" value="BZIP_BASIC"/>
    <property type="match status" value="1"/>
</dbReference>
<dbReference type="CDD" id="cd14688">
    <property type="entry name" value="bZIP_YAP"/>
    <property type="match status" value="1"/>
</dbReference>
<name>A0A0P7BDD1_9HYPO</name>
<proteinExistence type="predicted"/>
<dbReference type="OrthoDB" id="5080927at2759"/>
<dbReference type="InterPro" id="IPR004827">
    <property type="entry name" value="bZIP"/>
</dbReference>
<comment type="caution">
    <text evidence="6">The sequence shown here is derived from an EMBL/GenBank/DDBJ whole genome shotgun (WGS) entry which is preliminary data.</text>
</comment>
<dbReference type="Proteomes" id="UP000050424">
    <property type="component" value="Unassembled WGS sequence"/>
</dbReference>